<dbReference type="InterPro" id="IPR034116">
    <property type="entry name" value="AGE_dom"/>
</dbReference>
<dbReference type="InterPro" id="IPR012341">
    <property type="entry name" value="6hp_glycosidase-like_sf"/>
</dbReference>
<dbReference type="GO" id="GO:0016853">
    <property type="term" value="F:isomerase activity"/>
    <property type="evidence" value="ECO:0007669"/>
    <property type="project" value="UniProtKB-KW"/>
</dbReference>
<evidence type="ECO:0000313" key="4">
    <source>
        <dbReference type="Proteomes" id="UP000664904"/>
    </source>
</evidence>
<organism evidence="3 4">
    <name type="scientific">Pseudoalteromonas xiamenensis</name>
    <dbReference type="NCBI Taxonomy" id="882626"/>
    <lineage>
        <taxon>Bacteria</taxon>
        <taxon>Pseudomonadati</taxon>
        <taxon>Pseudomonadota</taxon>
        <taxon>Gammaproteobacteria</taxon>
        <taxon>Alteromonadales</taxon>
        <taxon>Pseudoalteromonadaceae</taxon>
        <taxon>Pseudoalteromonas</taxon>
    </lineage>
</organism>
<name>A0A975HMJ3_9GAMM</name>
<dbReference type="SUPFAM" id="SSF48208">
    <property type="entry name" value="Six-hairpin glycosidases"/>
    <property type="match status" value="1"/>
</dbReference>
<dbReference type="Gene3D" id="1.50.10.10">
    <property type="match status" value="1"/>
</dbReference>
<keyword evidence="4" id="KW-1185">Reference proteome</keyword>
<evidence type="ECO:0000313" key="3">
    <source>
        <dbReference type="EMBL" id="QTH73164.1"/>
    </source>
</evidence>
<dbReference type="RefSeq" id="WP_208844783.1">
    <property type="nucleotide sequence ID" value="NZ_CP072135.1"/>
</dbReference>
<dbReference type="EMBL" id="CP072135">
    <property type="protein sequence ID" value="QTH73164.1"/>
    <property type="molecule type" value="Genomic_DNA"/>
</dbReference>
<evidence type="ECO:0000256" key="1">
    <source>
        <dbReference type="ARBA" id="ARBA00008558"/>
    </source>
</evidence>
<dbReference type="GO" id="GO:0005975">
    <property type="term" value="P:carbohydrate metabolic process"/>
    <property type="evidence" value="ECO:0007669"/>
    <property type="project" value="InterPro"/>
</dbReference>
<accession>A0A975HMJ3</accession>
<dbReference type="AlphaFoldDB" id="A0A975HMJ3"/>
<sequence length="396" mass="46014">MSPNFRSSEFLNQHIDSIYAFYHPRAVDENGGFFHYFKDSGAVYDKDTRHLVSSTRFVFNYAMRYLHTAEQKDLELVEHGLAFLENVHKQPTGGYAWLIKGNKVLDGTNHCYGLAFVLLANAIALKAGVTSAKNTIERVWALLEDKYFEPKYQLYLDEYNSDFSIAGSYRGQNANMHMCEALLMVFEATSDQKYLERAYTLADTMINVQASLANGLVWEHYNRDWEIDWDYNKSDPKHLFRPWGFQPGHQTEWSKLLLLLNRHKPSPWLVDQAKTLFDTALKYAWDDKHKGIVYGFDPTYQICDGDKYFWVQAESFAAAALLALETNDPKYWDWYDKIWAYSWAHMIDHTHGAWYRILSQQNNAYSDEKSPAGKTDYHTMGACYEVLRAYQLKGSA</sequence>
<dbReference type="Proteomes" id="UP000664904">
    <property type="component" value="Plasmid unnamed5"/>
</dbReference>
<reference evidence="3" key="1">
    <citation type="submission" date="2021-03" db="EMBL/GenBank/DDBJ databases">
        <title>Complete Genome of Pseudoalteromonas xiamenensis STKMTI.2, a new potential marine bacterium producing anti-Vibrio compounds.</title>
        <authorList>
            <person name="Handayani D.P."/>
            <person name="Isnansetyo A."/>
            <person name="Istiqomah I."/>
            <person name="Jumina J."/>
        </authorList>
    </citation>
    <scope>NUCLEOTIDE SEQUENCE</scope>
    <source>
        <strain evidence="3">STKMTI.2</strain>
        <plasmid evidence="3">unnamed5</plasmid>
    </source>
</reference>
<dbReference type="PANTHER" id="PTHR15108">
    <property type="entry name" value="N-ACYLGLUCOSAMINE-2-EPIMERASE"/>
    <property type="match status" value="1"/>
</dbReference>
<evidence type="ECO:0000256" key="2">
    <source>
        <dbReference type="ARBA" id="ARBA00023235"/>
    </source>
</evidence>
<comment type="similarity">
    <text evidence="1">Belongs to the N-acylglucosamine 2-epimerase family.</text>
</comment>
<dbReference type="CDD" id="cd00249">
    <property type="entry name" value="AGE"/>
    <property type="match status" value="1"/>
</dbReference>
<keyword evidence="3" id="KW-0614">Plasmid</keyword>
<dbReference type="InterPro" id="IPR008928">
    <property type="entry name" value="6-hairpin_glycosidase_sf"/>
</dbReference>
<geneLocation type="plasmid" evidence="3 4">
    <name>unnamed5</name>
</geneLocation>
<dbReference type="KEGG" id="pxi:J5O05_20400"/>
<protein>
    <submittedName>
        <fullName evidence="3">AGE family epimerase/isomerase</fullName>
    </submittedName>
</protein>
<keyword evidence="2" id="KW-0413">Isomerase</keyword>
<dbReference type="InterPro" id="IPR010819">
    <property type="entry name" value="AGE/CE"/>
</dbReference>
<proteinExistence type="inferred from homology"/>
<dbReference type="FunFam" id="1.50.10.10:FF:000057">
    <property type="entry name" value="N-acylglucosamine 2-epimerase"/>
    <property type="match status" value="1"/>
</dbReference>
<dbReference type="Pfam" id="PF07221">
    <property type="entry name" value="GlcNAc_2-epim"/>
    <property type="match status" value="1"/>
</dbReference>
<gene>
    <name evidence="3" type="ORF">J5O05_20400</name>
</gene>